<evidence type="ECO:0000313" key="2">
    <source>
        <dbReference type="Proteomes" id="UP000653099"/>
    </source>
</evidence>
<dbReference type="AlphaFoldDB" id="A0A830EDN3"/>
<proteinExistence type="predicted"/>
<reference evidence="1" key="1">
    <citation type="journal article" date="2014" name="Int. J. Syst. Evol. Microbiol.">
        <title>Complete genome sequence of Corynebacterium casei LMG S-19264T (=DSM 44701T), isolated from a smear-ripened cheese.</title>
        <authorList>
            <consortium name="US DOE Joint Genome Institute (JGI-PGF)"/>
            <person name="Walter F."/>
            <person name="Albersmeier A."/>
            <person name="Kalinowski J."/>
            <person name="Ruckert C."/>
        </authorList>
    </citation>
    <scope>NUCLEOTIDE SEQUENCE</scope>
    <source>
        <strain evidence="1">JCM 14359</strain>
    </source>
</reference>
<gene>
    <name evidence="1" type="ORF">GCM10008995_25200</name>
</gene>
<protein>
    <submittedName>
        <fullName evidence="1">Uncharacterized protein</fullName>
    </submittedName>
</protein>
<sequence>MEVLGDTADGVTTLDSEDDLRRSVVEHLVHLVVTNNSVTVKSLTRLSVKHDLSILSKVVLIPAENTWNDYNEFNEQNELNEKNECIEHILRNELAPSTQ</sequence>
<reference evidence="1" key="2">
    <citation type="submission" date="2020-09" db="EMBL/GenBank/DDBJ databases">
        <authorList>
            <person name="Sun Q."/>
            <person name="Ohkuma M."/>
        </authorList>
    </citation>
    <scope>NUCLEOTIDE SEQUENCE</scope>
    <source>
        <strain evidence="1">JCM 14359</strain>
    </source>
</reference>
<accession>A0A830EDN3</accession>
<evidence type="ECO:0000313" key="1">
    <source>
        <dbReference type="EMBL" id="GGJ14253.1"/>
    </source>
</evidence>
<name>A0A830EDN3_9EURY</name>
<keyword evidence="2" id="KW-1185">Reference proteome</keyword>
<dbReference type="EMBL" id="BMOC01000019">
    <property type="protein sequence ID" value="GGJ14253.1"/>
    <property type="molecule type" value="Genomic_DNA"/>
</dbReference>
<organism evidence="1 2">
    <name type="scientific">Halobellus salinus</name>
    <dbReference type="NCBI Taxonomy" id="931585"/>
    <lineage>
        <taxon>Archaea</taxon>
        <taxon>Methanobacteriati</taxon>
        <taxon>Methanobacteriota</taxon>
        <taxon>Stenosarchaea group</taxon>
        <taxon>Halobacteria</taxon>
        <taxon>Halobacteriales</taxon>
        <taxon>Haloferacaceae</taxon>
        <taxon>Halobellus</taxon>
    </lineage>
</organism>
<comment type="caution">
    <text evidence="1">The sequence shown here is derived from an EMBL/GenBank/DDBJ whole genome shotgun (WGS) entry which is preliminary data.</text>
</comment>
<dbReference type="Proteomes" id="UP000653099">
    <property type="component" value="Unassembled WGS sequence"/>
</dbReference>